<organism evidence="2 3">
    <name type="scientific">Cotesia glomerata</name>
    <name type="common">Lepidopteran parasitic wasp</name>
    <name type="synonym">Apanteles glomeratus</name>
    <dbReference type="NCBI Taxonomy" id="32391"/>
    <lineage>
        <taxon>Eukaryota</taxon>
        <taxon>Metazoa</taxon>
        <taxon>Ecdysozoa</taxon>
        <taxon>Arthropoda</taxon>
        <taxon>Hexapoda</taxon>
        <taxon>Insecta</taxon>
        <taxon>Pterygota</taxon>
        <taxon>Neoptera</taxon>
        <taxon>Endopterygota</taxon>
        <taxon>Hymenoptera</taxon>
        <taxon>Apocrita</taxon>
        <taxon>Ichneumonoidea</taxon>
        <taxon>Braconidae</taxon>
        <taxon>Microgastrinae</taxon>
        <taxon>Cotesia</taxon>
    </lineage>
</organism>
<dbReference type="EMBL" id="JAHXZJ010001501">
    <property type="protein sequence ID" value="KAH0551255.1"/>
    <property type="molecule type" value="Genomic_DNA"/>
</dbReference>
<proteinExistence type="predicted"/>
<reference evidence="2 3" key="1">
    <citation type="journal article" date="2021" name="J. Hered.">
        <title>A chromosome-level genome assembly of the parasitoid wasp, Cotesia glomerata (Hymenoptera: Braconidae).</title>
        <authorList>
            <person name="Pinto B.J."/>
            <person name="Weis J.J."/>
            <person name="Gamble T."/>
            <person name="Ode P.J."/>
            <person name="Paul R."/>
            <person name="Zaspel J.M."/>
        </authorList>
    </citation>
    <scope>NUCLEOTIDE SEQUENCE [LARGE SCALE GENOMIC DNA]</scope>
    <source>
        <strain evidence="2">CgM1</strain>
    </source>
</reference>
<sequence>MNGQGTKETFTPIARKYRESRAKPGSQHRALLGCWGVPAGGGGGGGGKGRSDGQRPDEEEEEEEEQEDEDEVMVIEKENKDEAKQMLKMKMASAGTPWNSLPLGGHPLNHPSYSIYKYKYTYVAVRVVVLAGGIGIGSVHMKRFSRICVLVYGLSRVPAPALAPQVRVRGTHTRAAPASVIHLVGEE</sequence>
<comment type="caution">
    <text evidence="2">The sequence shown here is derived from an EMBL/GenBank/DDBJ whole genome shotgun (WGS) entry which is preliminary data.</text>
</comment>
<evidence type="ECO:0000313" key="2">
    <source>
        <dbReference type="EMBL" id="KAH0551255.1"/>
    </source>
</evidence>
<dbReference type="Proteomes" id="UP000826195">
    <property type="component" value="Unassembled WGS sequence"/>
</dbReference>
<feature type="region of interest" description="Disordered" evidence="1">
    <location>
        <begin position="1"/>
        <end position="71"/>
    </location>
</feature>
<gene>
    <name evidence="2" type="ORF">KQX54_001043</name>
</gene>
<evidence type="ECO:0000256" key="1">
    <source>
        <dbReference type="SAM" id="MobiDB-lite"/>
    </source>
</evidence>
<keyword evidence="3" id="KW-1185">Reference proteome</keyword>
<accession>A0AAV7II98</accession>
<name>A0AAV7II98_COTGL</name>
<evidence type="ECO:0000313" key="3">
    <source>
        <dbReference type="Proteomes" id="UP000826195"/>
    </source>
</evidence>
<feature type="compositionally biased region" description="Gly residues" evidence="1">
    <location>
        <begin position="38"/>
        <end position="48"/>
    </location>
</feature>
<protein>
    <submittedName>
        <fullName evidence="2">Uncharacterized protein</fullName>
    </submittedName>
</protein>
<dbReference type="AlphaFoldDB" id="A0AAV7II98"/>
<feature type="compositionally biased region" description="Acidic residues" evidence="1">
    <location>
        <begin position="57"/>
        <end position="71"/>
    </location>
</feature>